<dbReference type="STRING" id="623744.A0A553Q2B3"/>
<dbReference type="Gene3D" id="1.10.437.10">
    <property type="entry name" value="Blc2-like"/>
    <property type="match status" value="1"/>
</dbReference>
<evidence type="ECO:0000313" key="6">
    <source>
        <dbReference type="Proteomes" id="UP000316079"/>
    </source>
</evidence>
<dbReference type="OrthoDB" id="6080198at2759"/>
<dbReference type="InterPro" id="IPR046371">
    <property type="entry name" value="Bcl-2_BH1-3"/>
</dbReference>
<dbReference type="GO" id="GO:0005741">
    <property type="term" value="C:mitochondrial outer membrane"/>
    <property type="evidence" value="ECO:0007669"/>
    <property type="project" value="TreeGrafter"/>
</dbReference>
<dbReference type="PANTHER" id="PTHR11256">
    <property type="entry name" value="BCL-2 RELATED"/>
    <property type="match status" value="1"/>
</dbReference>
<accession>A0A553Q2B3</accession>
<reference evidence="5 6" key="1">
    <citation type="journal article" date="2019" name="Sci. Data">
        <title>Hybrid genome assembly and annotation of Danionella translucida.</title>
        <authorList>
            <person name="Kadobianskyi M."/>
            <person name="Schulze L."/>
            <person name="Schuelke M."/>
            <person name="Judkewitz B."/>
        </authorList>
    </citation>
    <scope>NUCLEOTIDE SEQUENCE [LARGE SCALE GENOMIC DNA]</scope>
    <source>
        <strain evidence="5 6">Bolton</strain>
    </source>
</reference>
<dbReference type="Pfam" id="PF00452">
    <property type="entry name" value="Bcl-2"/>
    <property type="match status" value="1"/>
</dbReference>
<keyword evidence="3" id="KW-0812">Transmembrane</keyword>
<dbReference type="GO" id="GO:0015267">
    <property type="term" value="F:channel activity"/>
    <property type="evidence" value="ECO:0007669"/>
    <property type="project" value="TreeGrafter"/>
</dbReference>
<dbReference type="SMART" id="SM00337">
    <property type="entry name" value="BCL"/>
    <property type="match status" value="1"/>
</dbReference>
<dbReference type="InterPro" id="IPR036834">
    <property type="entry name" value="Bcl-2-like_sf"/>
</dbReference>
<evidence type="ECO:0000256" key="3">
    <source>
        <dbReference type="SAM" id="Phobius"/>
    </source>
</evidence>
<dbReference type="InterPro" id="IPR026298">
    <property type="entry name" value="Bcl-2_fam"/>
</dbReference>
<dbReference type="InterPro" id="IPR002475">
    <property type="entry name" value="Bcl2-like"/>
</dbReference>
<protein>
    <recommendedName>
        <fullName evidence="4">Bcl-2 Bcl-2 homology region 1-3 domain-containing protein</fullName>
    </recommendedName>
</protein>
<dbReference type="PROSITE" id="PS50062">
    <property type="entry name" value="BCL2_FAMILY"/>
    <property type="match status" value="1"/>
</dbReference>
<name>A0A553Q2B3_9TELE</name>
<gene>
    <name evidence="5" type="ORF">DNTS_014934</name>
</gene>
<evidence type="ECO:0000259" key="4">
    <source>
        <dbReference type="SMART" id="SM00337"/>
    </source>
</evidence>
<dbReference type="PANTHER" id="PTHR11256:SF42">
    <property type="entry name" value="APOPTOSIS REGULATOR BAX"/>
    <property type="match status" value="1"/>
</dbReference>
<feature type="domain" description="Bcl-2 Bcl-2 homology region 1-3" evidence="4">
    <location>
        <begin position="65"/>
        <end position="148"/>
    </location>
</feature>
<dbReference type="GO" id="GO:0051400">
    <property type="term" value="F:BH domain binding"/>
    <property type="evidence" value="ECO:0007669"/>
    <property type="project" value="TreeGrafter"/>
</dbReference>
<dbReference type="GO" id="GO:0097192">
    <property type="term" value="P:extrinsic apoptotic signaling pathway in absence of ligand"/>
    <property type="evidence" value="ECO:0007669"/>
    <property type="project" value="TreeGrafter"/>
</dbReference>
<organism evidence="5 6">
    <name type="scientific">Danionella cerebrum</name>
    <dbReference type="NCBI Taxonomy" id="2873325"/>
    <lineage>
        <taxon>Eukaryota</taxon>
        <taxon>Metazoa</taxon>
        <taxon>Chordata</taxon>
        <taxon>Craniata</taxon>
        <taxon>Vertebrata</taxon>
        <taxon>Euteleostomi</taxon>
        <taxon>Actinopterygii</taxon>
        <taxon>Neopterygii</taxon>
        <taxon>Teleostei</taxon>
        <taxon>Ostariophysi</taxon>
        <taxon>Cypriniformes</taxon>
        <taxon>Danionidae</taxon>
        <taxon>Danioninae</taxon>
        <taxon>Danionella</taxon>
    </lineage>
</organism>
<dbReference type="AlphaFoldDB" id="A0A553Q2B3"/>
<evidence type="ECO:0000256" key="2">
    <source>
        <dbReference type="ARBA" id="ARBA00022703"/>
    </source>
</evidence>
<keyword evidence="6" id="KW-1185">Reference proteome</keyword>
<sequence>MAAPSGGGDTGAGNEQILDLGAALLNNFVYERVRRYRDGDAEVTRSQLGGVELCDPSHKSLALCLQKIGDELDGNMQLQSMLNNSDLQPTQDVFIRVAREIFSDGKFNWGRVVALFYFACRLVIKEGIASYFGTPTWQTVGVFLAGVLTTVLVIRRM</sequence>
<proteinExistence type="inferred from homology"/>
<dbReference type="EMBL" id="SRMA01026437">
    <property type="protein sequence ID" value="TRY84071.1"/>
    <property type="molecule type" value="Genomic_DNA"/>
</dbReference>
<keyword evidence="3" id="KW-1133">Transmembrane helix</keyword>
<dbReference type="Proteomes" id="UP000316079">
    <property type="component" value="Unassembled WGS sequence"/>
</dbReference>
<keyword evidence="2" id="KW-0053">Apoptosis</keyword>
<evidence type="ECO:0000313" key="5">
    <source>
        <dbReference type="EMBL" id="TRY84071.1"/>
    </source>
</evidence>
<dbReference type="CDD" id="cd06845">
    <property type="entry name" value="Bcl-2_like"/>
    <property type="match status" value="1"/>
</dbReference>
<comment type="similarity">
    <text evidence="1">Belongs to the Bcl-2 family.</text>
</comment>
<keyword evidence="3" id="KW-0472">Membrane</keyword>
<feature type="transmembrane region" description="Helical" evidence="3">
    <location>
        <begin position="136"/>
        <end position="154"/>
    </location>
</feature>
<dbReference type="GO" id="GO:0008053">
    <property type="term" value="P:mitochondrial fusion"/>
    <property type="evidence" value="ECO:0007669"/>
    <property type="project" value="TreeGrafter"/>
</dbReference>
<evidence type="ECO:0000256" key="1">
    <source>
        <dbReference type="ARBA" id="ARBA00009458"/>
    </source>
</evidence>
<dbReference type="GO" id="GO:0008630">
    <property type="term" value="P:intrinsic apoptotic signaling pathway in response to DNA damage"/>
    <property type="evidence" value="ECO:0007669"/>
    <property type="project" value="TreeGrafter"/>
</dbReference>
<dbReference type="PRINTS" id="PR01862">
    <property type="entry name" value="BCL2FAMILY"/>
</dbReference>
<dbReference type="GO" id="GO:0001836">
    <property type="term" value="P:release of cytochrome c from mitochondria"/>
    <property type="evidence" value="ECO:0007669"/>
    <property type="project" value="TreeGrafter"/>
</dbReference>
<dbReference type="SUPFAM" id="SSF56854">
    <property type="entry name" value="Bcl-2 inhibitors of programmed cell death"/>
    <property type="match status" value="1"/>
</dbReference>
<comment type="caution">
    <text evidence="5">The sequence shown here is derived from an EMBL/GenBank/DDBJ whole genome shotgun (WGS) entry which is preliminary data.</text>
</comment>
<dbReference type="GO" id="GO:0042981">
    <property type="term" value="P:regulation of apoptotic process"/>
    <property type="evidence" value="ECO:0007669"/>
    <property type="project" value="InterPro"/>
</dbReference>